<sequence>MAEDVQMKRIGEVELDEVNPHLRGRRVENHLGKTTPSSPDRDSNLDLPVLSSRAQHDKRVSQLRHRGGTSNLRTPETWRSCKFSSQSGQPPVCRWSTHPPLSQPLPGIPPPVYASLKDEHHTTQVTTLSNGLRVASENRFGQFCTIGGIGKVELVELEEVNPHLRGGRVENHSGKTTPSSPYRDSNLNLPVLGSRAQHDKRSTTEFADKDKILYELEKHGGICDCQSSRDTFVYAASANIHGLDAVTRVLGEVVLRPQIAISELEGTRTAINFELETLSMRPEQETILTDMIHAAAYRQNTLGLPKICPSENLSKIDQSVLFTYLKHHHTPERMVVAGVGVDHDTFIESVSKYFLDQKPIWEQDSGLVIPTPGLAIDKSLAQYTGGVVQDECEVPVYAGPSGLPELAHLVVGLEGFPHQDPDFVPVCVLNMMMGGGGSFSAGGPGKGMYTRLYTNVLNRYHWMYSATAYNHAYMDTGLFCIHASCPPTHVSEMVDVVVKELVAMAGMIGEEELNRAKTQLQSMLLMNLEARPVMFEDIGRQVLATGHRKRPSYFIDAISKVKKDDIVRVAKKMLRSPPSVAARGGINKLQSWENIQAGLLHHEGKIPGNRGRLSLFR</sequence>
<dbReference type="Pfam" id="PF05193">
    <property type="entry name" value="Peptidase_M16_C"/>
    <property type="match status" value="1"/>
</dbReference>
<dbReference type="InterPro" id="IPR050361">
    <property type="entry name" value="MPP/UQCRC_Complex"/>
</dbReference>
<name>A0A7R9J2L1_TIMCA</name>
<dbReference type="GO" id="GO:0046872">
    <property type="term" value="F:metal ion binding"/>
    <property type="evidence" value="ECO:0007669"/>
    <property type="project" value="InterPro"/>
</dbReference>
<dbReference type="InterPro" id="IPR007863">
    <property type="entry name" value="Peptidase_M16_C"/>
</dbReference>
<evidence type="ECO:0000259" key="4">
    <source>
        <dbReference type="Pfam" id="PF00675"/>
    </source>
</evidence>
<dbReference type="InterPro" id="IPR011765">
    <property type="entry name" value="Pept_M16_N"/>
</dbReference>
<dbReference type="Gene3D" id="3.30.830.10">
    <property type="entry name" value="Metalloenzyme, LuxS/M16 peptidase-like"/>
    <property type="match status" value="2"/>
</dbReference>
<evidence type="ECO:0000313" key="6">
    <source>
        <dbReference type="EMBL" id="CAD7571160.1"/>
    </source>
</evidence>
<dbReference type="Pfam" id="PF00675">
    <property type="entry name" value="Peptidase_M16"/>
    <property type="match status" value="1"/>
</dbReference>
<feature type="region of interest" description="Disordered" evidence="3">
    <location>
        <begin position="21"/>
        <end position="75"/>
    </location>
</feature>
<feature type="region of interest" description="Disordered" evidence="3">
    <location>
        <begin position="165"/>
        <end position="188"/>
    </location>
</feature>
<dbReference type="EMBL" id="OE180363">
    <property type="protein sequence ID" value="CAD7571160.1"/>
    <property type="molecule type" value="Genomic_DNA"/>
</dbReference>
<feature type="domain" description="Peptidase M16 C-terminal" evidence="5">
    <location>
        <begin position="318"/>
        <end position="520"/>
    </location>
</feature>
<evidence type="ECO:0000256" key="2">
    <source>
        <dbReference type="ARBA" id="ARBA00007261"/>
    </source>
</evidence>
<evidence type="ECO:0000259" key="5">
    <source>
        <dbReference type="Pfam" id="PF05193"/>
    </source>
</evidence>
<evidence type="ECO:0000256" key="3">
    <source>
        <dbReference type="SAM" id="MobiDB-lite"/>
    </source>
</evidence>
<dbReference type="PANTHER" id="PTHR11851:SF49">
    <property type="entry name" value="MITOCHONDRIAL-PROCESSING PEPTIDASE SUBUNIT ALPHA"/>
    <property type="match status" value="1"/>
</dbReference>
<organism evidence="6">
    <name type="scientific">Timema californicum</name>
    <name type="common">California timema</name>
    <name type="synonym">Walking stick</name>
    <dbReference type="NCBI Taxonomy" id="61474"/>
    <lineage>
        <taxon>Eukaryota</taxon>
        <taxon>Metazoa</taxon>
        <taxon>Ecdysozoa</taxon>
        <taxon>Arthropoda</taxon>
        <taxon>Hexapoda</taxon>
        <taxon>Insecta</taxon>
        <taxon>Pterygota</taxon>
        <taxon>Neoptera</taxon>
        <taxon>Polyneoptera</taxon>
        <taxon>Phasmatodea</taxon>
        <taxon>Timematodea</taxon>
        <taxon>Timematoidea</taxon>
        <taxon>Timematidae</taxon>
        <taxon>Timema</taxon>
    </lineage>
</organism>
<dbReference type="SUPFAM" id="SSF63411">
    <property type="entry name" value="LuxS/MPP-like metallohydrolase"/>
    <property type="match status" value="2"/>
</dbReference>
<protein>
    <submittedName>
        <fullName evidence="6">(California timema) hypothetical protein</fullName>
    </submittedName>
</protein>
<dbReference type="GO" id="GO:0005739">
    <property type="term" value="C:mitochondrion"/>
    <property type="evidence" value="ECO:0007669"/>
    <property type="project" value="TreeGrafter"/>
</dbReference>
<accession>A0A7R9J2L1</accession>
<comment type="function">
    <text evidence="1">Substrate recognition and binding subunit of the essential mitochondrial processing protease (MPP), which cleaves the mitochondrial sequence off newly imported precursors proteins.</text>
</comment>
<gene>
    <name evidence="6" type="ORF">TCMB3V08_LOCUS3841</name>
</gene>
<feature type="compositionally biased region" description="Polar residues" evidence="3">
    <location>
        <begin position="174"/>
        <end position="188"/>
    </location>
</feature>
<feature type="domain" description="Peptidase M16 N-terminal" evidence="4">
    <location>
        <begin position="203"/>
        <end position="309"/>
    </location>
</feature>
<comment type="similarity">
    <text evidence="2">Belongs to the peptidase M16 family.</text>
</comment>
<dbReference type="InterPro" id="IPR011249">
    <property type="entry name" value="Metalloenz_LuxS/M16"/>
</dbReference>
<dbReference type="AlphaFoldDB" id="A0A7R9J2L1"/>
<dbReference type="GO" id="GO:0006627">
    <property type="term" value="P:protein processing involved in protein targeting to mitochondrion"/>
    <property type="evidence" value="ECO:0007669"/>
    <property type="project" value="TreeGrafter"/>
</dbReference>
<proteinExistence type="inferred from homology"/>
<dbReference type="FunFam" id="3.30.830.10:FF:000010">
    <property type="entry name" value="Mitochondrial-processing peptidase alpha subunit, mitochondrial"/>
    <property type="match status" value="1"/>
</dbReference>
<reference evidence="6" key="1">
    <citation type="submission" date="2020-11" db="EMBL/GenBank/DDBJ databases">
        <authorList>
            <person name="Tran Van P."/>
        </authorList>
    </citation>
    <scope>NUCLEOTIDE SEQUENCE</scope>
</reference>
<dbReference type="PANTHER" id="PTHR11851">
    <property type="entry name" value="METALLOPROTEASE"/>
    <property type="match status" value="1"/>
</dbReference>
<evidence type="ECO:0000256" key="1">
    <source>
        <dbReference type="ARBA" id="ARBA00002123"/>
    </source>
</evidence>